<evidence type="ECO:0000256" key="1">
    <source>
        <dbReference type="ARBA" id="ARBA00004141"/>
    </source>
</evidence>
<keyword evidence="2 5" id="KW-0812">Transmembrane</keyword>
<evidence type="ECO:0000313" key="7">
    <source>
        <dbReference type="EMBL" id="MFD2562642.1"/>
    </source>
</evidence>
<protein>
    <submittedName>
        <fullName evidence="7">RDD family protein</fullName>
    </submittedName>
</protein>
<accession>A0ABW5LGL1</accession>
<name>A0ABW5LGL1_9FLAO</name>
<comment type="caution">
    <text evidence="7">The sequence shown here is derived from an EMBL/GenBank/DDBJ whole genome shotgun (WGS) entry which is preliminary data.</text>
</comment>
<keyword evidence="3 5" id="KW-1133">Transmembrane helix</keyword>
<sequence>MRRKIKKQGNILLCYDTYIKRYLLLKKQKDLKAILENRVKAFIIDYLIMAIIGFIIFSLTSDLFISMMIVYPITMNKDFLNGKSIGKRIFGIQVHNLTDQKADEWKSSLRNFLLIIPIDLIFTFVSPIQRIGDRIANTKIGIENQRNLKTIGSELNNYTVNKELVFGLIFGMANIYGLLWFYGFLFTNIMIQ</sequence>
<evidence type="ECO:0000256" key="4">
    <source>
        <dbReference type="ARBA" id="ARBA00023136"/>
    </source>
</evidence>
<gene>
    <name evidence="7" type="ORF">ACFSR1_08155</name>
</gene>
<evidence type="ECO:0000256" key="5">
    <source>
        <dbReference type="SAM" id="Phobius"/>
    </source>
</evidence>
<evidence type="ECO:0000259" key="6">
    <source>
        <dbReference type="Pfam" id="PF06271"/>
    </source>
</evidence>
<feature type="transmembrane region" description="Helical" evidence="5">
    <location>
        <begin position="46"/>
        <end position="71"/>
    </location>
</feature>
<evidence type="ECO:0000256" key="3">
    <source>
        <dbReference type="ARBA" id="ARBA00022989"/>
    </source>
</evidence>
<dbReference type="InterPro" id="IPR010432">
    <property type="entry name" value="RDD"/>
</dbReference>
<keyword evidence="4 5" id="KW-0472">Membrane</keyword>
<dbReference type="Pfam" id="PF06271">
    <property type="entry name" value="RDD"/>
    <property type="match status" value="1"/>
</dbReference>
<keyword evidence="8" id="KW-1185">Reference proteome</keyword>
<proteinExistence type="predicted"/>
<comment type="subcellular location">
    <subcellularLocation>
        <location evidence="1">Membrane</location>
        <topology evidence="1">Multi-pass membrane protein</topology>
    </subcellularLocation>
</comment>
<organism evidence="7 8">
    <name type="scientific">Aquimarina rubra</name>
    <dbReference type="NCBI Taxonomy" id="1920033"/>
    <lineage>
        <taxon>Bacteria</taxon>
        <taxon>Pseudomonadati</taxon>
        <taxon>Bacteroidota</taxon>
        <taxon>Flavobacteriia</taxon>
        <taxon>Flavobacteriales</taxon>
        <taxon>Flavobacteriaceae</taxon>
        <taxon>Aquimarina</taxon>
    </lineage>
</organism>
<dbReference type="RefSeq" id="WP_378291423.1">
    <property type="nucleotide sequence ID" value="NZ_JBHULE010000015.1"/>
</dbReference>
<evidence type="ECO:0000256" key="2">
    <source>
        <dbReference type="ARBA" id="ARBA00022692"/>
    </source>
</evidence>
<dbReference type="Proteomes" id="UP001597319">
    <property type="component" value="Unassembled WGS sequence"/>
</dbReference>
<evidence type="ECO:0000313" key="8">
    <source>
        <dbReference type="Proteomes" id="UP001597319"/>
    </source>
</evidence>
<feature type="domain" description="RDD" evidence="6">
    <location>
        <begin position="63"/>
        <end position="133"/>
    </location>
</feature>
<reference evidence="8" key="1">
    <citation type="journal article" date="2019" name="Int. J. Syst. Evol. Microbiol.">
        <title>The Global Catalogue of Microorganisms (GCM) 10K type strain sequencing project: providing services to taxonomists for standard genome sequencing and annotation.</title>
        <authorList>
            <consortium name="The Broad Institute Genomics Platform"/>
            <consortium name="The Broad Institute Genome Sequencing Center for Infectious Disease"/>
            <person name="Wu L."/>
            <person name="Ma J."/>
        </authorList>
    </citation>
    <scope>NUCLEOTIDE SEQUENCE [LARGE SCALE GENOMIC DNA]</scope>
    <source>
        <strain evidence="8">KCTC 52274</strain>
    </source>
</reference>
<feature type="transmembrane region" description="Helical" evidence="5">
    <location>
        <begin position="164"/>
        <end position="186"/>
    </location>
</feature>
<dbReference type="EMBL" id="JBHULE010000015">
    <property type="protein sequence ID" value="MFD2562642.1"/>
    <property type="molecule type" value="Genomic_DNA"/>
</dbReference>